<evidence type="ECO:0000313" key="12">
    <source>
        <dbReference type="Proteomes" id="UP000094526"/>
    </source>
</evidence>
<evidence type="ECO:0000256" key="10">
    <source>
        <dbReference type="SAM" id="Phobius"/>
    </source>
</evidence>
<dbReference type="GO" id="GO:0005506">
    <property type="term" value="F:iron ion binding"/>
    <property type="evidence" value="ECO:0007669"/>
    <property type="project" value="InterPro"/>
</dbReference>
<dbReference type="PRINTS" id="PR00463">
    <property type="entry name" value="EP450I"/>
</dbReference>
<dbReference type="Proteomes" id="UP000094526">
    <property type="component" value="Unassembled WGS sequence"/>
</dbReference>
<dbReference type="Gene3D" id="1.10.630.10">
    <property type="entry name" value="Cytochrome P450"/>
    <property type="match status" value="1"/>
</dbReference>
<evidence type="ECO:0000256" key="4">
    <source>
        <dbReference type="ARBA" id="ARBA00022723"/>
    </source>
</evidence>
<evidence type="ECO:0000256" key="7">
    <source>
        <dbReference type="ARBA" id="ARBA00023033"/>
    </source>
</evidence>
<dbReference type="InterPro" id="IPR050121">
    <property type="entry name" value="Cytochrome_P450_monoxygenase"/>
</dbReference>
<dbReference type="VEuPathDB" id="FungiDB:CLCR_01886"/>
<dbReference type="EMBL" id="LGRB01000015">
    <property type="protein sequence ID" value="OCT46589.1"/>
    <property type="molecule type" value="Genomic_DNA"/>
</dbReference>
<comment type="similarity">
    <text evidence="2 9">Belongs to the cytochrome P450 family.</text>
</comment>
<comment type="caution">
    <text evidence="11">The sequence shown here is derived from an EMBL/GenBank/DDBJ whole genome shotgun (WGS) entry which is preliminary data.</text>
</comment>
<dbReference type="eggNOG" id="KOG0157">
    <property type="taxonomic scope" value="Eukaryota"/>
</dbReference>
<dbReference type="InterPro" id="IPR001128">
    <property type="entry name" value="Cyt_P450"/>
</dbReference>
<keyword evidence="10" id="KW-0812">Transmembrane</keyword>
<dbReference type="PANTHER" id="PTHR24305">
    <property type="entry name" value="CYTOCHROME P450"/>
    <property type="match status" value="1"/>
</dbReference>
<keyword evidence="4 8" id="KW-0479">Metal-binding</keyword>
<keyword evidence="7 9" id="KW-0503">Monooxygenase</keyword>
<dbReference type="CDD" id="cd11061">
    <property type="entry name" value="CYP67-like"/>
    <property type="match status" value="1"/>
</dbReference>
<keyword evidence="3 8" id="KW-0349">Heme</keyword>
<organism evidence="11 12">
    <name type="scientific">Cladophialophora carrionii</name>
    <dbReference type="NCBI Taxonomy" id="86049"/>
    <lineage>
        <taxon>Eukaryota</taxon>
        <taxon>Fungi</taxon>
        <taxon>Dikarya</taxon>
        <taxon>Ascomycota</taxon>
        <taxon>Pezizomycotina</taxon>
        <taxon>Eurotiomycetes</taxon>
        <taxon>Chaetothyriomycetidae</taxon>
        <taxon>Chaetothyriales</taxon>
        <taxon>Herpotrichiellaceae</taxon>
        <taxon>Cladophialophora</taxon>
    </lineage>
</organism>
<evidence type="ECO:0000313" key="11">
    <source>
        <dbReference type="EMBL" id="OCT46589.1"/>
    </source>
</evidence>
<dbReference type="GO" id="GO:0004497">
    <property type="term" value="F:monooxygenase activity"/>
    <property type="evidence" value="ECO:0007669"/>
    <property type="project" value="UniProtKB-KW"/>
</dbReference>
<dbReference type="SUPFAM" id="SSF48264">
    <property type="entry name" value="Cytochrome P450"/>
    <property type="match status" value="1"/>
</dbReference>
<evidence type="ECO:0000256" key="2">
    <source>
        <dbReference type="ARBA" id="ARBA00010617"/>
    </source>
</evidence>
<dbReference type="GO" id="GO:0016705">
    <property type="term" value="F:oxidoreductase activity, acting on paired donors, with incorporation or reduction of molecular oxygen"/>
    <property type="evidence" value="ECO:0007669"/>
    <property type="project" value="InterPro"/>
</dbReference>
<keyword evidence="5 9" id="KW-0560">Oxidoreductase</keyword>
<feature type="transmembrane region" description="Helical" evidence="10">
    <location>
        <begin position="6"/>
        <end position="27"/>
    </location>
</feature>
<dbReference type="OrthoDB" id="1470350at2759"/>
<keyword evidence="10" id="KW-1133">Transmembrane helix</keyword>
<dbReference type="STRING" id="86049.A0A1C1CDL1"/>
<accession>A0A1C1CDL1</accession>
<evidence type="ECO:0000256" key="1">
    <source>
        <dbReference type="ARBA" id="ARBA00001971"/>
    </source>
</evidence>
<dbReference type="AlphaFoldDB" id="A0A1C1CDL1"/>
<evidence type="ECO:0000256" key="6">
    <source>
        <dbReference type="ARBA" id="ARBA00023004"/>
    </source>
</evidence>
<gene>
    <name evidence="11" type="ORF">CLCR_01886</name>
</gene>
<dbReference type="GO" id="GO:0020037">
    <property type="term" value="F:heme binding"/>
    <property type="evidence" value="ECO:0007669"/>
    <property type="project" value="InterPro"/>
</dbReference>
<reference evidence="12" key="1">
    <citation type="submission" date="2015-07" db="EMBL/GenBank/DDBJ databases">
        <authorList>
            <person name="Teixeira M.M."/>
            <person name="Souza R.C."/>
            <person name="Almeida L.G."/>
            <person name="Vicente V.A."/>
            <person name="de Hoog S."/>
            <person name="Bocca A.L."/>
            <person name="de Almeida S.R."/>
            <person name="Vasconcelos A.T."/>
            <person name="Felipe M.S."/>
        </authorList>
    </citation>
    <scope>NUCLEOTIDE SEQUENCE [LARGE SCALE GENOMIC DNA]</scope>
    <source>
        <strain evidence="12">KSF</strain>
    </source>
</reference>
<dbReference type="Pfam" id="PF00067">
    <property type="entry name" value="p450"/>
    <property type="match status" value="1"/>
</dbReference>
<dbReference type="PANTHER" id="PTHR24305:SF237">
    <property type="entry name" value="CYTOCHROME P450 MONOOXYGENASE ATNE-RELATED"/>
    <property type="match status" value="1"/>
</dbReference>
<dbReference type="PROSITE" id="PS00086">
    <property type="entry name" value="CYTOCHROME_P450"/>
    <property type="match status" value="1"/>
</dbReference>
<dbReference type="PRINTS" id="PR00385">
    <property type="entry name" value="P450"/>
</dbReference>
<dbReference type="VEuPathDB" id="FungiDB:G647_01318"/>
<evidence type="ECO:0000256" key="3">
    <source>
        <dbReference type="ARBA" id="ARBA00022617"/>
    </source>
</evidence>
<name>A0A1C1CDL1_9EURO</name>
<evidence type="ECO:0000256" key="9">
    <source>
        <dbReference type="RuleBase" id="RU000461"/>
    </source>
</evidence>
<comment type="cofactor">
    <cofactor evidence="1 8">
        <name>heme</name>
        <dbReference type="ChEBI" id="CHEBI:30413"/>
    </cofactor>
</comment>
<dbReference type="InterPro" id="IPR017972">
    <property type="entry name" value="Cyt_P450_CS"/>
</dbReference>
<evidence type="ECO:0000256" key="5">
    <source>
        <dbReference type="ARBA" id="ARBA00023002"/>
    </source>
</evidence>
<evidence type="ECO:0000256" key="8">
    <source>
        <dbReference type="PIRSR" id="PIRSR602401-1"/>
    </source>
</evidence>
<keyword evidence="10" id="KW-0472">Membrane</keyword>
<keyword evidence="6 8" id="KW-0408">Iron</keyword>
<keyword evidence="12" id="KW-1185">Reference proteome</keyword>
<dbReference type="InterPro" id="IPR036396">
    <property type="entry name" value="Cyt_P450_sf"/>
</dbReference>
<dbReference type="InterPro" id="IPR002401">
    <property type="entry name" value="Cyt_P450_E_grp-I"/>
</dbReference>
<protein>
    <submittedName>
        <fullName evidence="11">Isotrichodermin C-15 hydroxylase</fullName>
    </submittedName>
</protein>
<feature type="binding site" description="axial binding residue" evidence="8">
    <location>
        <position position="494"/>
    </location>
    <ligand>
        <name>heme</name>
        <dbReference type="ChEBI" id="CHEBI:30413"/>
    </ligand>
    <ligandPart>
        <name>Fe</name>
        <dbReference type="ChEBI" id="CHEBI:18248"/>
    </ligandPart>
</feature>
<sequence length="576" mass="64333">MAIFSVLDFVAVLVAANAVYFLGLSIYRLYFHPLAKYPGPLLWRLTQWPEARSAWAGRRHVDLHLLHEKYGDIVRFGPDKLSFRTAQAVNDIYTDRRANMVKTGWTHTGEMINPGITTHVVSDRQLHAAKRRLLNNAFSDRAMSNLDKYIVERIRDWCAYLAQTDGSDTEEKSAWSKDRDMGHWSTFLTIDVLGELCFGASFDAMKTGGCYIMELLLSSARFQQAVSDILPPSSTSKMLIDAKVSFLPPRELLFPFMKPHHLSAIGRATGAQNLLNKVRFRQDIGKLVEKRFAVEKADAEKSEGDKRKDFFYYLLHAKDPQTGETFLPKDLVGEAALLVGAGSDTSSTALSALFFYLTRNARALKKLEEEIRTAFTDVEEIKYSARLTNLPYLRACIDEAMRMSPPVPGLLDRLVLPGGAMIDGRHIPAGTTVGVPIYAIHHNETYFPNSFSYIPERWIPGPESSATAGFTVTPTSVEVAKNAFHAFSSGPRGCVGKNMAYMELYTAVARVMFLFDTRLKEGDHTGEGGGGVEWATGEGRHRKDEYQLRDWLISDRVGPVVQFKSREGVELAAPAA</sequence>
<proteinExistence type="inferred from homology"/>